<feature type="region of interest" description="Disordered" evidence="1">
    <location>
        <begin position="496"/>
        <end position="515"/>
    </location>
</feature>
<feature type="region of interest" description="Disordered" evidence="1">
    <location>
        <begin position="666"/>
        <end position="692"/>
    </location>
</feature>
<evidence type="ECO:0000259" key="2">
    <source>
        <dbReference type="Pfam" id="PF12937"/>
    </source>
</evidence>
<name>A0ABR3SSW6_9PEZI</name>
<proteinExistence type="predicted"/>
<evidence type="ECO:0000313" key="3">
    <source>
        <dbReference type="EMBL" id="KAL1628705.1"/>
    </source>
</evidence>
<keyword evidence="4" id="KW-1185">Reference proteome</keyword>
<evidence type="ECO:0000313" key="4">
    <source>
        <dbReference type="Proteomes" id="UP001521116"/>
    </source>
</evidence>
<evidence type="ECO:0000256" key="1">
    <source>
        <dbReference type="SAM" id="MobiDB-lite"/>
    </source>
</evidence>
<gene>
    <name evidence="3" type="ORF">SLS56_005697</name>
</gene>
<dbReference type="Gene3D" id="1.20.1280.50">
    <property type="match status" value="1"/>
</dbReference>
<feature type="domain" description="F-box" evidence="2">
    <location>
        <begin position="22"/>
        <end position="50"/>
    </location>
</feature>
<dbReference type="Proteomes" id="UP001521116">
    <property type="component" value="Unassembled WGS sequence"/>
</dbReference>
<dbReference type="InterPro" id="IPR032675">
    <property type="entry name" value="LRR_dom_sf"/>
</dbReference>
<sequence>MNDVLPSYEAANTRDYWPIVAQYIPSRDLCSAALVCRQWHRIFTRQLWGNPASHFGVENDVVYVALVRFKRTLSWARLSTRELTHTLHFPPAHAEIYDGPHSDWLRDVLERLPRLQSLVVRGLPFFDHGALITLRRPSNLRLSSHSDSLPRMTHDFPLFWLRYLDASACTNATYSGLAEALQHFPALLYLDLSKTKSAKGADVLSVLKFCHSLRVLKLRSLALKDAEIEALATAVKTRLKSLDVRDNQLTDASARLLLDNCFNIKRKSCVTHLNGQSTPPEQLPPSPASPSSPLRHPLLFDQYDKEDLDQVLRAKLVGEFAGSAFINDVYTDGITHLYISDNNLTVEGVSGLLRSKKLQVFDAGTVARGLTRKPNPPMLLSFEEPEPQDDFFMPGAEKLTPVIKKYASDKMTYLRIHHAVITEETAVADLSVGRVELQGDLGIYSPPTAHELDGFNEIHEAPTENRAIYEMPNNQALPAELPAHDNQVFELPGDLPATPPLKPTVVIDPPETPITRTTSESAEVLVGDTKRLNLSEGEAAPEPVETLSTIDRDSHTRHRRSSSIAVGDRRARLEFRQSNENRLHPGMLSRVETLVLTDVPTETESPEVTRRLVQFIKDCAEETFIAKLMAKGAYALPPGRDRQLAEREYARSQFGLHRLVLEMAPLGDPMSPKKPTTTWRQYPSKSSTEDADSEAFWSAAERDFSFFGDEECGVPSLEPGRTLPLADMSEKVVMPSIADPPPVLLQQARPRRMFDVVSELSSFRKDRKAAYFAALQRGENDPEVEGYWEGEIKVVRPPPPEDTRNGEVDCYGNYYEKGYNYR</sequence>
<dbReference type="InterPro" id="IPR036047">
    <property type="entry name" value="F-box-like_dom_sf"/>
</dbReference>
<organism evidence="3 4">
    <name type="scientific">Neofusicoccum ribis</name>
    <dbReference type="NCBI Taxonomy" id="45134"/>
    <lineage>
        <taxon>Eukaryota</taxon>
        <taxon>Fungi</taxon>
        <taxon>Dikarya</taxon>
        <taxon>Ascomycota</taxon>
        <taxon>Pezizomycotina</taxon>
        <taxon>Dothideomycetes</taxon>
        <taxon>Dothideomycetes incertae sedis</taxon>
        <taxon>Botryosphaeriales</taxon>
        <taxon>Botryosphaeriaceae</taxon>
        <taxon>Neofusicoccum</taxon>
    </lineage>
</organism>
<feature type="compositionally biased region" description="Pro residues" evidence="1">
    <location>
        <begin position="281"/>
        <end position="290"/>
    </location>
</feature>
<dbReference type="InterPro" id="IPR001810">
    <property type="entry name" value="F-box_dom"/>
</dbReference>
<accession>A0ABR3SSW6</accession>
<feature type="region of interest" description="Disordered" evidence="1">
    <location>
        <begin position="273"/>
        <end position="296"/>
    </location>
</feature>
<protein>
    <recommendedName>
        <fullName evidence="2">F-box domain-containing protein</fullName>
    </recommendedName>
</protein>
<dbReference type="Gene3D" id="3.80.10.10">
    <property type="entry name" value="Ribonuclease Inhibitor"/>
    <property type="match status" value="1"/>
</dbReference>
<reference evidence="3 4" key="1">
    <citation type="submission" date="2024-02" db="EMBL/GenBank/DDBJ databases">
        <title>De novo assembly and annotation of 12 fungi associated with fruit tree decline syndrome in Ontario, Canada.</title>
        <authorList>
            <person name="Sulman M."/>
            <person name="Ellouze W."/>
            <person name="Ilyukhin E."/>
        </authorList>
    </citation>
    <scope>NUCLEOTIDE SEQUENCE [LARGE SCALE GENOMIC DNA]</scope>
    <source>
        <strain evidence="3 4">M1-105</strain>
    </source>
</reference>
<dbReference type="EMBL" id="JAJVDC020000059">
    <property type="protein sequence ID" value="KAL1628705.1"/>
    <property type="molecule type" value="Genomic_DNA"/>
</dbReference>
<dbReference type="SUPFAM" id="SSF81383">
    <property type="entry name" value="F-box domain"/>
    <property type="match status" value="1"/>
</dbReference>
<dbReference type="SUPFAM" id="SSF52047">
    <property type="entry name" value="RNI-like"/>
    <property type="match status" value="1"/>
</dbReference>
<comment type="caution">
    <text evidence="3">The sequence shown here is derived from an EMBL/GenBank/DDBJ whole genome shotgun (WGS) entry which is preliminary data.</text>
</comment>
<dbReference type="Pfam" id="PF12937">
    <property type="entry name" value="F-box-like"/>
    <property type="match status" value="1"/>
</dbReference>
<feature type="compositionally biased region" description="Polar residues" evidence="1">
    <location>
        <begin position="674"/>
        <end position="686"/>
    </location>
</feature>